<dbReference type="AlphaFoldDB" id="A0A4C1XNS3"/>
<feature type="region of interest" description="Disordered" evidence="1">
    <location>
        <begin position="208"/>
        <end position="248"/>
    </location>
</feature>
<gene>
    <name evidence="2" type="ORF">EVAR_29802_1</name>
</gene>
<evidence type="ECO:0000256" key="1">
    <source>
        <dbReference type="SAM" id="MobiDB-lite"/>
    </source>
</evidence>
<protein>
    <submittedName>
        <fullName evidence="2">Uncharacterized protein</fullName>
    </submittedName>
</protein>
<sequence length="248" mass="26180">MGGENDIEGVENSCRSSQSGSYLLNRLLSAVHENNRRASEAPPIRRDNERSDSKLLLLNLMRIKSNWNDSKQQRPRVVKRAWMPSSLVAVPALPAAVDGSTSPGACRPRCATPHARCSPRRPRPSPHTSCTPLCAPHDDPCLYRPSCAVPMFGAPPSPLADPAPLEIPWASISTISDPNEDNFIDVLLSSLSLDGGGESGELGELGEIISGGDAEARSPSAPSLAVASAPGGPVARARAPAPRAPHPE</sequence>
<evidence type="ECO:0000313" key="3">
    <source>
        <dbReference type="Proteomes" id="UP000299102"/>
    </source>
</evidence>
<accession>A0A4C1XNS3</accession>
<comment type="caution">
    <text evidence="2">The sequence shown here is derived from an EMBL/GenBank/DDBJ whole genome shotgun (WGS) entry which is preliminary data.</text>
</comment>
<proteinExistence type="predicted"/>
<keyword evidence="3" id="KW-1185">Reference proteome</keyword>
<organism evidence="2 3">
    <name type="scientific">Eumeta variegata</name>
    <name type="common">Bagworm moth</name>
    <name type="synonym">Eumeta japonica</name>
    <dbReference type="NCBI Taxonomy" id="151549"/>
    <lineage>
        <taxon>Eukaryota</taxon>
        <taxon>Metazoa</taxon>
        <taxon>Ecdysozoa</taxon>
        <taxon>Arthropoda</taxon>
        <taxon>Hexapoda</taxon>
        <taxon>Insecta</taxon>
        <taxon>Pterygota</taxon>
        <taxon>Neoptera</taxon>
        <taxon>Endopterygota</taxon>
        <taxon>Lepidoptera</taxon>
        <taxon>Glossata</taxon>
        <taxon>Ditrysia</taxon>
        <taxon>Tineoidea</taxon>
        <taxon>Psychidae</taxon>
        <taxon>Oiketicinae</taxon>
        <taxon>Eumeta</taxon>
    </lineage>
</organism>
<reference evidence="2 3" key="1">
    <citation type="journal article" date="2019" name="Commun. Biol.">
        <title>The bagworm genome reveals a unique fibroin gene that provides high tensile strength.</title>
        <authorList>
            <person name="Kono N."/>
            <person name="Nakamura H."/>
            <person name="Ohtoshi R."/>
            <person name="Tomita M."/>
            <person name="Numata K."/>
            <person name="Arakawa K."/>
        </authorList>
    </citation>
    <scope>NUCLEOTIDE SEQUENCE [LARGE SCALE GENOMIC DNA]</scope>
</reference>
<dbReference type="Proteomes" id="UP000299102">
    <property type="component" value="Unassembled WGS sequence"/>
</dbReference>
<dbReference type="EMBL" id="BGZK01000920">
    <property type="protein sequence ID" value="GBP65138.1"/>
    <property type="molecule type" value="Genomic_DNA"/>
</dbReference>
<feature type="region of interest" description="Disordered" evidence="1">
    <location>
        <begin position="110"/>
        <end position="129"/>
    </location>
</feature>
<name>A0A4C1XNS3_EUMVA</name>
<evidence type="ECO:0000313" key="2">
    <source>
        <dbReference type="EMBL" id="GBP65138.1"/>
    </source>
</evidence>
<feature type="compositionally biased region" description="Low complexity" evidence="1">
    <location>
        <begin position="208"/>
        <end position="241"/>
    </location>
</feature>